<dbReference type="OrthoDB" id="120976at2759"/>
<dbReference type="GeneID" id="40328531"/>
<evidence type="ECO:0000313" key="1">
    <source>
        <dbReference type="EMBL" id="RNF05307.1"/>
    </source>
</evidence>
<dbReference type="EMBL" id="MKGL01000138">
    <property type="protein sequence ID" value="RNF05307.1"/>
    <property type="molecule type" value="Genomic_DNA"/>
</dbReference>
<dbReference type="GO" id="GO:0005096">
    <property type="term" value="F:GTPase activator activity"/>
    <property type="evidence" value="ECO:0007669"/>
    <property type="project" value="InterPro"/>
</dbReference>
<protein>
    <submittedName>
        <fullName evidence="1">Putative leucine-rich repeat protein (LRRP)</fullName>
    </submittedName>
</protein>
<dbReference type="SUPFAM" id="SSF52047">
    <property type="entry name" value="RNI-like"/>
    <property type="match status" value="1"/>
</dbReference>
<dbReference type="PANTHER" id="PTHR24113">
    <property type="entry name" value="RAN GTPASE-ACTIVATING PROTEIN 1"/>
    <property type="match status" value="1"/>
</dbReference>
<dbReference type="Gene3D" id="3.80.10.10">
    <property type="entry name" value="Ribonuclease Inhibitor"/>
    <property type="match status" value="1"/>
</dbReference>
<reference evidence="1 2" key="1">
    <citation type="journal article" date="2018" name="BMC Genomics">
        <title>Genomic comparison of Trypanosoma conorhini and Trypanosoma rangeli to Trypanosoma cruzi strains of high and low virulence.</title>
        <authorList>
            <person name="Bradwell K.R."/>
            <person name="Koparde V.N."/>
            <person name="Matveyev A.V."/>
            <person name="Serrano M.G."/>
            <person name="Alves J.M."/>
            <person name="Parikh H."/>
            <person name="Huang B."/>
            <person name="Lee V."/>
            <person name="Espinosa-Alvarez O."/>
            <person name="Ortiz P.A."/>
            <person name="Costa-Martins A.G."/>
            <person name="Teixeira M.M."/>
            <person name="Buck G.A."/>
        </authorList>
    </citation>
    <scope>NUCLEOTIDE SEQUENCE [LARGE SCALE GENOMIC DNA]</scope>
    <source>
        <strain evidence="1 2">AM80</strain>
    </source>
</reference>
<dbReference type="RefSeq" id="XP_029238607.1">
    <property type="nucleotide sequence ID" value="XM_029381521.1"/>
</dbReference>
<dbReference type="GO" id="GO:0006913">
    <property type="term" value="P:nucleocytoplasmic transport"/>
    <property type="evidence" value="ECO:0007669"/>
    <property type="project" value="TreeGrafter"/>
</dbReference>
<gene>
    <name evidence="1" type="ORF">TraAM80_04598</name>
</gene>
<name>A0A3R7KF77_TRYRA</name>
<dbReference type="GO" id="GO:0048471">
    <property type="term" value="C:perinuclear region of cytoplasm"/>
    <property type="evidence" value="ECO:0007669"/>
    <property type="project" value="TreeGrafter"/>
</dbReference>
<dbReference type="GO" id="GO:0031267">
    <property type="term" value="F:small GTPase binding"/>
    <property type="evidence" value="ECO:0007669"/>
    <property type="project" value="TreeGrafter"/>
</dbReference>
<organism evidence="1 2">
    <name type="scientific">Trypanosoma rangeli</name>
    <dbReference type="NCBI Taxonomy" id="5698"/>
    <lineage>
        <taxon>Eukaryota</taxon>
        <taxon>Discoba</taxon>
        <taxon>Euglenozoa</taxon>
        <taxon>Kinetoplastea</taxon>
        <taxon>Metakinetoplastina</taxon>
        <taxon>Trypanosomatida</taxon>
        <taxon>Trypanosomatidae</taxon>
        <taxon>Trypanosoma</taxon>
        <taxon>Herpetosoma</taxon>
    </lineage>
</organism>
<dbReference type="PANTHER" id="PTHR24113:SF15">
    <property type="entry name" value="NACHT DOMAIN-CONTAINING PROTEIN"/>
    <property type="match status" value="1"/>
</dbReference>
<dbReference type="Proteomes" id="UP000283634">
    <property type="component" value="Unassembled WGS sequence"/>
</dbReference>
<dbReference type="InterPro" id="IPR001611">
    <property type="entry name" value="Leu-rich_rpt"/>
</dbReference>
<dbReference type="GO" id="GO:0005634">
    <property type="term" value="C:nucleus"/>
    <property type="evidence" value="ECO:0007669"/>
    <property type="project" value="TreeGrafter"/>
</dbReference>
<evidence type="ECO:0000313" key="2">
    <source>
        <dbReference type="Proteomes" id="UP000283634"/>
    </source>
</evidence>
<sequence>MDSLEALATLLCRASASLQGLDLSCTGLGSVGASLLTDGYALADAGAGVTGAASPLRSLTALQEIRLSSCRIDADGFEALADAFPVMSSLKRVFLDGNAVRRADAIVSLLGALVELPSLRFVGLYGSVPRHLTSTVEASSGCVALRRGGVIVHF</sequence>
<keyword evidence="2" id="KW-1185">Reference proteome</keyword>
<proteinExistence type="predicted"/>
<dbReference type="AlphaFoldDB" id="A0A3R7KF77"/>
<dbReference type="InterPro" id="IPR032675">
    <property type="entry name" value="LRR_dom_sf"/>
</dbReference>
<accession>A0A3R7KF77</accession>
<comment type="caution">
    <text evidence="1">The sequence shown here is derived from an EMBL/GenBank/DDBJ whole genome shotgun (WGS) entry which is preliminary data.</text>
</comment>
<dbReference type="InterPro" id="IPR027038">
    <property type="entry name" value="RanGap"/>
</dbReference>
<dbReference type="GO" id="GO:0005829">
    <property type="term" value="C:cytosol"/>
    <property type="evidence" value="ECO:0007669"/>
    <property type="project" value="TreeGrafter"/>
</dbReference>
<dbReference type="Pfam" id="PF13516">
    <property type="entry name" value="LRR_6"/>
    <property type="match status" value="2"/>
</dbReference>
<dbReference type="VEuPathDB" id="TriTrypDB:TRSC58_02639"/>